<accession>A0A553PPF4</accession>
<reference evidence="1 2" key="1">
    <citation type="journal article" date="2018" name="Nat. Ecol. Evol.">
        <title>Genomic signatures of mitonuclear coevolution across populations of Tigriopus californicus.</title>
        <authorList>
            <person name="Barreto F.S."/>
            <person name="Watson E.T."/>
            <person name="Lima T.G."/>
            <person name="Willett C.S."/>
            <person name="Edmands S."/>
            <person name="Li W."/>
            <person name="Burton R.S."/>
        </authorList>
    </citation>
    <scope>NUCLEOTIDE SEQUENCE [LARGE SCALE GENOMIC DNA]</scope>
    <source>
        <strain evidence="1 2">San Diego</strain>
    </source>
</reference>
<name>A0A553PPF4_TIGCA</name>
<dbReference type="AlphaFoldDB" id="A0A553PPF4"/>
<proteinExistence type="predicted"/>
<dbReference type="Proteomes" id="UP000318571">
    <property type="component" value="Chromosome 6"/>
</dbReference>
<gene>
    <name evidence="1" type="ORF">TCAL_14818</name>
</gene>
<keyword evidence="2" id="KW-1185">Reference proteome</keyword>
<organism evidence="1 2">
    <name type="scientific">Tigriopus californicus</name>
    <name type="common">Marine copepod</name>
    <dbReference type="NCBI Taxonomy" id="6832"/>
    <lineage>
        <taxon>Eukaryota</taxon>
        <taxon>Metazoa</taxon>
        <taxon>Ecdysozoa</taxon>
        <taxon>Arthropoda</taxon>
        <taxon>Crustacea</taxon>
        <taxon>Multicrustacea</taxon>
        <taxon>Hexanauplia</taxon>
        <taxon>Copepoda</taxon>
        <taxon>Harpacticoida</taxon>
        <taxon>Harpacticidae</taxon>
        <taxon>Tigriopus</taxon>
    </lineage>
</organism>
<comment type="caution">
    <text evidence="1">The sequence shown here is derived from an EMBL/GenBank/DDBJ whole genome shotgun (WGS) entry which is preliminary data.</text>
</comment>
<evidence type="ECO:0000313" key="1">
    <source>
        <dbReference type="EMBL" id="TRY79564.1"/>
    </source>
</evidence>
<dbReference type="EMBL" id="VCGU01000002">
    <property type="protein sequence ID" value="TRY79564.1"/>
    <property type="molecule type" value="Genomic_DNA"/>
</dbReference>
<dbReference type="OMA" id="REHQHID"/>
<sequence length="126" mass="14574">MRLYYRIPEDSPLQEEFVAIYPLIWRFLPALDSQVDLMLSRDLDSVITSREQAAVSEFLSDPKKSFHVMRDHKQHNIGILGGTWAAKLDVPPMRELMTAVLSRMLKDKNAIDFGDHRGIDQDMLMK</sequence>
<protein>
    <submittedName>
        <fullName evidence="1">Uncharacterized protein</fullName>
    </submittedName>
</protein>
<evidence type="ECO:0000313" key="2">
    <source>
        <dbReference type="Proteomes" id="UP000318571"/>
    </source>
</evidence>